<accession>A0AAQ3WIZ2</accession>
<dbReference type="Gene3D" id="3.10.10.10">
    <property type="entry name" value="HIV Type 1 Reverse Transcriptase, subunit A, domain 1"/>
    <property type="match status" value="1"/>
</dbReference>
<dbReference type="Proteomes" id="UP001341281">
    <property type="component" value="Chromosome 03"/>
</dbReference>
<evidence type="ECO:0000313" key="2">
    <source>
        <dbReference type="Proteomes" id="UP001341281"/>
    </source>
</evidence>
<gene>
    <name evidence="1" type="ORF">U9M48_013113</name>
</gene>
<dbReference type="InterPro" id="IPR043502">
    <property type="entry name" value="DNA/RNA_pol_sf"/>
</dbReference>
<protein>
    <submittedName>
        <fullName evidence="1">Uncharacterized protein</fullName>
    </submittedName>
</protein>
<dbReference type="EMBL" id="CP144747">
    <property type="protein sequence ID" value="WVZ63486.1"/>
    <property type="molecule type" value="Genomic_DNA"/>
</dbReference>
<name>A0AAQ3WIZ2_PASNO</name>
<reference evidence="1 2" key="1">
    <citation type="submission" date="2024-02" db="EMBL/GenBank/DDBJ databases">
        <title>High-quality chromosome-scale genome assembly of Pensacola bahiagrass (Paspalum notatum Flugge var. saurae).</title>
        <authorList>
            <person name="Vega J.M."/>
            <person name="Podio M."/>
            <person name="Orjuela J."/>
            <person name="Siena L.A."/>
            <person name="Pessino S.C."/>
            <person name="Combes M.C."/>
            <person name="Mariac C."/>
            <person name="Albertini E."/>
            <person name="Pupilli F."/>
            <person name="Ortiz J.P.A."/>
            <person name="Leblanc O."/>
        </authorList>
    </citation>
    <scope>NUCLEOTIDE SEQUENCE [LARGE SCALE GENOMIC DNA]</scope>
    <source>
        <strain evidence="1">R1</strain>
        <tissue evidence="1">Leaf</tissue>
    </source>
</reference>
<evidence type="ECO:0000313" key="1">
    <source>
        <dbReference type="EMBL" id="WVZ63486.1"/>
    </source>
</evidence>
<sequence>MFACKPADMPGVPRELAEHQLKVFPNAKPIKQRLRRFTPEKAELTWLKAAGFIREVMHPEWLANPILVLKKNKKN</sequence>
<dbReference type="AlphaFoldDB" id="A0AAQ3WIZ2"/>
<dbReference type="SUPFAM" id="SSF56672">
    <property type="entry name" value="DNA/RNA polymerases"/>
    <property type="match status" value="1"/>
</dbReference>
<keyword evidence="2" id="KW-1185">Reference proteome</keyword>
<organism evidence="1 2">
    <name type="scientific">Paspalum notatum var. saurae</name>
    <dbReference type="NCBI Taxonomy" id="547442"/>
    <lineage>
        <taxon>Eukaryota</taxon>
        <taxon>Viridiplantae</taxon>
        <taxon>Streptophyta</taxon>
        <taxon>Embryophyta</taxon>
        <taxon>Tracheophyta</taxon>
        <taxon>Spermatophyta</taxon>
        <taxon>Magnoliopsida</taxon>
        <taxon>Liliopsida</taxon>
        <taxon>Poales</taxon>
        <taxon>Poaceae</taxon>
        <taxon>PACMAD clade</taxon>
        <taxon>Panicoideae</taxon>
        <taxon>Andropogonodae</taxon>
        <taxon>Paspaleae</taxon>
        <taxon>Paspalinae</taxon>
        <taxon>Paspalum</taxon>
    </lineage>
</organism>
<proteinExistence type="predicted"/>